<dbReference type="GO" id="GO:0006508">
    <property type="term" value="P:proteolysis"/>
    <property type="evidence" value="ECO:0007669"/>
    <property type="project" value="InterPro"/>
</dbReference>
<accession>A0A9Q0R8H8</accession>
<keyword evidence="2" id="KW-0812">Transmembrane</keyword>
<keyword evidence="5" id="KW-1185">Reference proteome</keyword>
<dbReference type="InterPro" id="IPR038765">
    <property type="entry name" value="Papain-like_cys_pep_sf"/>
</dbReference>
<protein>
    <submittedName>
        <fullName evidence="4">Cathepsin l 1</fullName>
    </submittedName>
</protein>
<comment type="similarity">
    <text evidence="1">Belongs to the peptidase C1 family.</text>
</comment>
<name>A0A9Q0R8H8_ANAIG</name>
<evidence type="ECO:0000259" key="3">
    <source>
        <dbReference type="SMART" id="SM00645"/>
    </source>
</evidence>
<dbReference type="InterPro" id="IPR039417">
    <property type="entry name" value="Peptidase_C1A_papain-like"/>
</dbReference>
<dbReference type="InterPro" id="IPR025660">
    <property type="entry name" value="Pept_his_AS"/>
</dbReference>
<dbReference type="InterPro" id="IPR013128">
    <property type="entry name" value="Peptidase_C1A"/>
</dbReference>
<dbReference type="Proteomes" id="UP001149090">
    <property type="component" value="Unassembled WGS sequence"/>
</dbReference>
<dbReference type="PROSITE" id="PS00639">
    <property type="entry name" value="THIOL_PROTEASE_HIS"/>
    <property type="match status" value="1"/>
</dbReference>
<keyword evidence="2" id="KW-1133">Transmembrane helix</keyword>
<dbReference type="GO" id="GO:0008234">
    <property type="term" value="F:cysteine-type peptidase activity"/>
    <property type="evidence" value="ECO:0007669"/>
    <property type="project" value="InterPro"/>
</dbReference>
<dbReference type="SUPFAM" id="SSF54001">
    <property type="entry name" value="Cysteine proteinases"/>
    <property type="match status" value="1"/>
</dbReference>
<dbReference type="CDD" id="cd02248">
    <property type="entry name" value="Peptidase_C1A"/>
    <property type="match status" value="1"/>
</dbReference>
<dbReference type="EMBL" id="JAPDFW010000092">
    <property type="protein sequence ID" value="KAJ5070736.1"/>
    <property type="molecule type" value="Genomic_DNA"/>
</dbReference>
<evidence type="ECO:0000256" key="2">
    <source>
        <dbReference type="SAM" id="Phobius"/>
    </source>
</evidence>
<keyword evidence="2" id="KW-0472">Membrane</keyword>
<dbReference type="InterPro" id="IPR000668">
    <property type="entry name" value="Peptidase_C1A_C"/>
</dbReference>
<dbReference type="Pfam" id="PF00112">
    <property type="entry name" value="Peptidase_C1"/>
    <property type="match status" value="1"/>
</dbReference>
<gene>
    <name evidence="4" type="ORF">M0811_01717</name>
</gene>
<dbReference type="AlphaFoldDB" id="A0A9Q0R8H8"/>
<evidence type="ECO:0000256" key="1">
    <source>
        <dbReference type="ARBA" id="ARBA00008455"/>
    </source>
</evidence>
<dbReference type="SMART" id="SM00645">
    <property type="entry name" value="Pept_C1"/>
    <property type="match status" value="1"/>
</dbReference>
<proteinExistence type="inferred from homology"/>
<dbReference type="OrthoDB" id="3789175at2759"/>
<evidence type="ECO:0000313" key="4">
    <source>
        <dbReference type="EMBL" id="KAJ5070736.1"/>
    </source>
</evidence>
<dbReference type="Gene3D" id="3.90.70.10">
    <property type="entry name" value="Cysteine proteinases"/>
    <property type="match status" value="1"/>
</dbReference>
<feature type="domain" description="Peptidase C1A papain C-terminal" evidence="3">
    <location>
        <begin position="1"/>
        <end position="173"/>
    </location>
</feature>
<comment type="caution">
    <text evidence="4">The sequence shown here is derived from an EMBL/GenBank/DDBJ whole genome shotgun (WGS) entry which is preliminary data.</text>
</comment>
<feature type="transmembrane region" description="Helical" evidence="2">
    <location>
        <begin position="262"/>
        <end position="284"/>
    </location>
</feature>
<reference evidence="4" key="1">
    <citation type="submission" date="2022-10" db="EMBL/GenBank/DDBJ databases">
        <title>Novel sulphate-reducing endosymbionts in the free-living metamonad Anaeramoeba.</title>
        <authorList>
            <person name="Jerlstrom-Hultqvist J."/>
            <person name="Cepicka I."/>
            <person name="Gallot-Lavallee L."/>
            <person name="Salas-Leiva D."/>
            <person name="Curtis B.A."/>
            <person name="Zahonova K."/>
            <person name="Pipaliya S."/>
            <person name="Dacks J."/>
            <person name="Roger A.J."/>
        </authorList>
    </citation>
    <scope>NUCLEOTIDE SEQUENCE</scope>
    <source>
        <strain evidence="4">BMAN</strain>
    </source>
</reference>
<dbReference type="PANTHER" id="PTHR12411">
    <property type="entry name" value="CYSTEINE PROTEASE FAMILY C1-RELATED"/>
    <property type="match status" value="1"/>
</dbReference>
<organism evidence="4 5">
    <name type="scientific">Anaeramoeba ignava</name>
    <name type="common">Anaerobic marine amoeba</name>
    <dbReference type="NCBI Taxonomy" id="1746090"/>
    <lineage>
        <taxon>Eukaryota</taxon>
        <taxon>Metamonada</taxon>
        <taxon>Anaeramoebidae</taxon>
        <taxon>Anaeramoeba</taxon>
    </lineage>
</organism>
<evidence type="ECO:0000313" key="5">
    <source>
        <dbReference type="Proteomes" id="UP001149090"/>
    </source>
</evidence>
<sequence>MELNHEDVINCAINNGCQGGWISSVFNYLHLKGGCGENFWKYSQQDNSCFGIRKSVCDSNRFVFPINFFSYYLPFHSDPVLFLKQLVATYGSIALLMDSSHLMYYSKGILTNSGCSSSNLNHAVTLIGFSSKNGISYWIIKNSFGNTWGENGFFYIKSGINLCGIESFAYFSTNVEIDPKLQKLNQTVSGINSKITNQGFSVSWNKFNGAEKYFIQTIIDQEIFLFLTENIEIEIIGPSFKKSETRIAPIIKSQYGLLSDSFILNLSIQSNFSFLNFLFFFLFFF</sequence>